<protein>
    <submittedName>
        <fullName evidence="4">Putative surface-anchored protein</fullName>
    </submittedName>
</protein>
<organism evidence="4 5">
    <name type="scientific">Gardnerella greenwoodii 00703Dmash</name>
    <dbReference type="NCBI Taxonomy" id="698960"/>
    <lineage>
        <taxon>Bacteria</taxon>
        <taxon>Bacillati</taxon>
        <taxon>Actinomycetota</taxon>
        <taxon>Actinomycetes</taxon>
        <taxon>Bifidobacteriales</taxon>
        <taxon>Bifidobacteriaceae</taxon>
        <taxon>Gardnerella</taxon>
        <taxon>Gardnerella greenwoodii</taxon>
    </lineage>
</organism>
<evidence type="ECO:0000256" key="3">
    <source>
        <dbReference type="SAM" id="SignalP"/>
    </source>
</evidence>
<sequence length="774" mass="82216">MLKKSTLICMRLFSAFVSAIISVGFLASMCCCNCGSAYADEAGVSSGSSANSEKIDGAENKQNCKDAVVSDDAESEDRSYITAKCMVNKGHTDAFATYISKKGKFVLGTRGDSFPGVNEKHRYNPTLLVFVLGNNTKQSSEGLKFLPKNGSDVPIWGLPQTQDTSKLWPGFATETLGEKSGITGVRFAIKSATVPKGGAVYAYQDDAHGDVTPVIGTPNTKFPHKMYVGSKAHMHVNWIFTKAGKYVLDVEAAGRNEAGSIYKNVQRYTFEVDMDAAASSDNESIAASDEEFNDYSGFVKLEKQKAEEDSDGEESEGEGESDSDSDSDDEESEGENGSDDDDEDSSTSIVINGNNNRVYVTPWPGSKPSGGLANRGSEDEEEAETESSKNNLDSKQSKSKNKNKKTTKKCSTFNDIKEDKLIIKHGHVDLATYSNGSGIGFAVQEDVTGSHVKRDPSKVVFYAGNAAKDGNVWRLPQTQKGSVPWVGWSNQGLHPHKSSKISLESVKGPGSVRIWLQGGLGTKAKTVMSSNGNRTYTIPANTHMHLNWDFSKSGYYTIRLAVSANGKTLAKDFHFAIGVDALKTPMGCSVSEVGGDEGDNVADGDGDGATEGTTEGATDGATSFENGGNGGNSGSNSGSNNNGGSTPLAAASYSGNGGSSFFGGGFASNKSKSGKSKSSKTGRTVKLFGTIGSKSRKGVEAKYASKRVKGLRRSLLSNVKDDESTGISGLFSRNPVLAYSLIIGGVLTVLSVTAAGIWFLYKRGLISLNWLLRY</sequence>
<gene>
    <name evidence="4" type="ORF">CGSMWGv00703Dmash_00434</name>
</gene>
<dbReference type="PATRIC" id="fig|698960.3.peg.83"/>
<accession>I4MC00</accession>
<evidence type="ECO:0000256" key="2">
    <source>
        <dbReference type="SAM" id="Phobius"/>
    </source>
</evidence>
<evidence type="ECO:0000313" key="5">
    <source>
        <dbReference type="Proteomes" id="UP000033074"/>
    </source>
</evidence>
<feature type="compositionally biased region" description="Low complexity" evidence="1">
    <location>
        <begin position="610"/>
        <end position="622"/>
    </location>
</feature>
<comment type="caution">
    <text evidence="4">The sequence shown here is derived from an EMBL/GenBank/DDBJ whole genome shotgun (WGS) entry which is preliminary data.</text>
</comment>
<keyword evidence="2" id="KW-0812">Transmembrane</keyword>
<dbReference type="EMBL" id="ADEV01000003">
    <property type="protein sequence ID" value="EIK86740.1"/>
    <property type="molecule type" value="Genomic_DNA"/>
</dbReference>
<feature type="region of interest" description="Disordered" evidence="1">
    <location>
        <begin position="49"/>
        <end position="70"/>
    </location>
</feature>
<feature type="compositionally biased region" description="Low complexity" evidence="1">
    <location>
        <begin position="634"/>
        <end position="643"/>
    </location>
</feature>
<feature type="transmembrane region" description="Helical" evidence="2">
    <location>
        <begin position="736"/>
        <end position="761"/>
    </location>
</feature>
<dbReference type="Proteomes" id="UP000033074">
    <property type="component" value="Unassembled WGS sequence"/>
</dbReference>
<name>I4MC00_9BIFI</name>
<feature type="region of interest" description="Disordered" evidence="1">
    <location>
        <begin position="590"/>
        <end position="643"/>
    </location>
</feature>
<reference evidence="4 5" key="1">
    <citation type="journal article" date="2012" name="J. Bacteriol.">
        <title>Comparative Genomic Analyses of 17 Clinical Isolates of Gardnerella vaginalis Provide Evidence of Multiple Genetically Isolated Clades Consistent with Subspeciation into Genovars.</title>
        <authorList>
            <person name="Ahmed A."/>
            <person name="Earl J."/>
            <person name="Retchless A."/>
            <person name="Hillier S."/>
            <person name="Rabe L."/>
            <person name="Cherpes T."/>
            <person name="Powell E."/>
            <person name="Janto B."/>
            <person name="Eutsey R."/>
            <person name="Hiller N.L."/>
            <person name="Boissy R."/>
            <person name="Dahlgreen M."/>
            <person name="Hall B."/>
            <person name="Costerton J."/>
            <person name="Post J.C."/>
            <person name="Hu F."/>
            <person name="Ehrlich G."/>
        </authorList>
    </citation>
    <scope>NUCLEOTIDE SEQUENCE [LARGE SCALE GENOMIC DNA]</scope>
    <source>
        <strain evidence="4 5">00703Dmash</strain>
    </source>
</reference>
<dbReference type="RefSeq" id="WP_004133787.1">
    <property type="nucleotide sequence ID" value="NZ_ADEV01000003.1"/>
</dbReference>
<feature type="compositionally biased region" description="Basic residues" evidence="1">
    <location>
        <begin position="397"/>
        <end position="408"/>
    </location>
</feature>
<feature type="compositionally biased region" description="Acidic residues" evidence="1">
    <location>
        <begin position="594"/>
        <end position="608"/>
    </location>
</feature>
<feature type="region of interest" description="Disordered" evidence="1">
    <location>
        <begin position="304"/>
        <end position="409"/>
    </location>
</feature>
<proteinExistence type="predicted"/>
<dbReference type="AlphaFoldDB" id="I4MC00"/>
<dbReference type="InterPro" id="IPR022435">
    <property type="entry name" value="Surface-anchored_actinobac"/>
</dbReference>
<feature type="compositionally biased region" description="Polar residues" evidence="1">
    <location>
        <begin position="347"/>
        <end position="358"/>
    </location>
</feature>
<keyword evidence="3" id="KW-0732">Signal</keyword>
<feature type="compositionally biased region" description="Basic and acidic residues" evidence="1">
    <location>
        <begin position="53"/>
        <end position="64"/>
    </location>
</feature>
<keyword evidence="2" id="KW-1133">Transmembrane helix</keyword>
<keyword evidence="2" id="KW-0472">Membrane</keyword>
<evidence type="ECO:0000256" key="1">
    <source>
        <dbReference type="SAM" id="MobiDB-lite"/>
    </source>
</evidence>
<evidence type="ECO:0000313" key="4">
    <source>
        <dbReference type="EMBL" id="EIK86740.1"/>
    </source>
</evidence>
<dbReference type="NCBIfam" id="NF038134">
    <property type="entry name" value="choice_anch_M"/>
    <property type="match status" value="2"/>
</dbReference>
<feature type="chain" id="PRO_5038769382" evidence="3">
    <location>
        <begin position="20"/>
        <end position="774"/>
    </location>
</feature>
<dbReference type="NCBIfam" id="TIGR03769">
    <property type="entry name" value="P_ac_wall_RPT"/>
    <property type="match status" value="1"/>
</dbReference>
<feature type="signal peptide" evidence="3">
    <location>
        <begin position="1"/>
        <end position="19"/>
    </location>
</feature>
<feature type="compositionally biased region" description="Acidic residues" evidence="1">
    <location>
        <begin position="308"/>
        <end position="345"/>
    </location>
</feature>